<evidence type="ECO:0008006" key="7">
    <source>
        <dbReference type="Google" id="ProtNLM"/>
    </source>
</evidence>
<evidence type="ECO:0000256" key="2">
    <source>
        <dbReference type="ARBA" id="ARBA00023180"/>
    </source>
</evidence>
<dbReference type="RefSeq" id="WP_380937928.1">
    <property type="nucleotide sequence ID" value="NZ_JBHUFC010000001.1"/>
</dbReference>
<sequence>MTTRTLRHTRLALGAGLAALLTGAIPATIGAQQAAPAAPTGTAVAPRFEVDPMWPKPLPNHWILGSVVGVAVDADDHVWITHRGKSTIDENENRLDSKTANCCAVAPPVLEFDQEGNLLRHWGGPGAGYEWPTAMHQISIDADGNVWLGGNGIDDSQILKFTRDGKFLMQVGKKGARKKPGAPKGEGQYGATADYAGNSNDPESFGKPAQVFIDRKAGEAYVADGYLNKRVAVLDAATGQMKRAWGAYGSKPVDTPLPDYDPAASPSKIFRNPVHCVQMSVDRLVYVCDRRNDRLQVFKPDGTFVREAFFDTNTKGSGSVWDIVFSRDPAQRFLYIADGTNNQIKVVDRQSLKLLTSFGDGGRQPGQFYGVHSMATDSKGNLFTTETWEGKRVQRFVFKGIGRVPAVQGVVWPKRP</sequence>
<evidence type="ECO:0000256" key="1">
    <source>
        <dbReference type="ARBA" id="ARBA00022729"/>
    </source>
</evidence>
<organism evidence="5 6">
    <name type="scientific">Sphingomonas floccifaciens</name>
    <dbReference type="NCBI Taxonomy" id="1844115"/>
    <lineage>
        <taxon>Bacteria</taxon>
        <taxon>Pseudomonadati</taxon>
        <taxon>Pseudomonadota</taxon>
        <taxon>Alphaproteobacteria</taxon>
        <taxon>Sphingomonadales</taxon>
        <taxon>Sphingomonadaceae</taxon>
        <taxon>Sphingomonas</taxon>
    </lineage>
</organism>
<dbReference type="PANTHER" id="PTHR10680">
    <property type="entry name" value="PEPTIDYL-GLYCINE ALPHA-AMIDATING MONOOXYGENASE"/>
    <property type="match status" value="1"/>
</dbReference>
<feature type="chain" id="PRO_5046754686" description="NHL repeat-containing protein" evidence="4">
    <location>
        <begin position="28"/>
        <end position="416"/>
    </location>
</feature>
<evidence type="ECO:0000256" key="4">
    <source>
        <dbReference type="SAM" id="SignalP"/>
    </source>
</evidence>
<evidence type="ECO:0000313" key="5">
    <source>
        <dbReference type="EMBL" id="MFD1786186.1"/>
    </source>
</evidence>
<name>A0ABW4N8N5_9SPHN</name>
<dbReference type="Gene3D" id="2.120.10.30">
    <property type="entry name" value="TolB, C-terminal domain"/>
    <property type="match status" value="2"/>
</dbReference>
<dbReference type="InterPro" id="IPR011042">
    <property type="entry name" value="6-blade_b-propeller_TolB-like"/>
</dbReference>
<evidence type="ECO:0000313" key="6">
    <source>
        <dbReference type="Proteomes" id="UP001597283"/>
    </source>
</evidence>
<feature type="region of interest" description="Disordered" evidence="3">
    <location>
        <begin position="172"/>
        <end position="200"/>
    </location>
</feature>
<gene>
    <name evidence="5" type="ORF">ACFSC3_01240</name>
</gene>
<accession>A0ABW4N8N5</accession>
<dbReference type="SUPFAM" id="SSF63829">
    <property type="entry name" value="Calcium-dependent phosphotriesterase"/>
    <property type="match status" value="1"/>
</dbReference>
<keyword evidence="2" id="KW-0325">Glycoprotein</keyword>
<evidence type="ECO:0000256" key="3">
    <source>
        <dbReference type="SAM" id="MobiDB-lite"/>
    </source>
</evidence>
<keyword evidence="1 4" id="KW-0732">Signal</keyword>
<reference evidence="6" key="1">
    <citation type="journal article" date="2019" name="Int. J. Syst. Evol. Microbiol.">
        <title>The Global Catalogue of Microorganisms (GCM) 10K type strain sequencing project: providing services to taxonomists for standard genome sequencing and annotation.</title>
        <authorList>
            <consortium name="The Broad Institute Genomics Platform"/>
            <consortium name="The Broad Institute Genome Sequencing Center for Infectious Disease"/>
            <person name="Wu L."/>
            <person name="Ma J."/>
        </authorList>
    </citation>
    <scope>NUCLEOTIDE SEQUENCE [LARGE SCALE GENOMIC DNA]</scope>
    <source>
        <strain evidence="6">Q85</strain>
    </source>
</reference>
<keyword evidence="6" id="KW-1185">Reference proteome</keyword>
<feature type="signal peptide" evidence="4">
    <location>
        <begin position="1"/>
        <end position="27"/>
    </location>
</feature>
<dbReference type="PANTHER" id="PTHR10680:SF14">
    <property type="entry name" value="PEPTIDYL-GLYCINE ALPHA-AMIDATING MONOOXYGENASE"/>
    <property type="match status" value="1"/>
</dbReference>
<dbReference type="Proteomes" id="UP001597283">
    <property type="component" value="Unassembled WGS sequence"/>
</dbReference>
<dbReference type="EMBL" id="JBHUFC010000001">
    <property type="protein sequence ID" value="MFD1786186.1"/>
    <property type="molecule type" value="Genomic_DNA"/>
</dbReference>
<protein>
    <recommendedName>
        <fullName evidence="7">NHL repeat-containing protein</fullName>
    </recommendedName>
</protein>
<proteinExistence type="predicted"/>
<comment type="caution">
    <text evidence="5">The sequence shown here is derived from an EMBL/GenBank/DDBJ whole genome shotgun (WGS) entry which is preliminary data.</text>
</comment>